<organism evidence="3 4">
    <name type="scientific">Macleaya cordata</name>
    <name type="common">Five-seeded plume-poppy</name>
    <name type="synonym">Bocconia cordata</name>
    <dbReference type="NCBI Taxonomy" id="56857"/>
    <lineage>
        <taxon>Eukaryota</taxon>
        <taxon>Viridiplantae</taxon>
        <taxon>Streptophyta</taxon>
        <taxon>Embryophyta</taxon>
        <taxon>Tracheophyta</taxon>
        <taxon>Spermatophyta</taxon>
        <taxon>Magnoliopsida</taxon>
        <taxon>Ranunculales</taxon>
        <taxon>Papaveraceae</taxon>
        <taxon>Papaveroideae</taxon>
        <taxon>Macleaya</taxon>
    </lineage>
</organism>
<feature type="region of interest" description="Disordered" evidence="2">
    <location>
        <begin position="128"/>
        <end position="172"/>
    </location>
</feature>
<evidence type="ECO:0000256" key="1">
    <source>
        <dbReference type="SAM" id="Coils"/>
    </source>
</evidence>
<dbReference type="OrthoDB" id="1932658at2759"/>
<feature type="coiled-coil region" evidence="1">
    <location>
        <begin position="17"/>
        <end position="59"/>
    </location>
</feature>
<dbReference type="STRING" id="56857.A0A200QVF2"/>
<dbReference type="PANTHER" id="PTHR36386">
    <property type="entry name" value="OS06G0683900 PROTEIN"/>
    <property type="match status" value="1"/>
</dbReference>
<dbReference type="EMBL" id="MVGT01001044">
    <property type="protein sequence ID" value="OVA14443.1"/>
    <property type="molecule type" value="Genomic_DNA"/>
</dbReference>
<gene>
    <name evidence="3" type="ORF">BVC80_1367g56</name>
</gene>
<dbReference type="OMA" id="WHAHSPA"/>
<name>A0A200QVF2_MACCD</name>
<evidence type="ECO:0000313" key="3">
    <source>
        <dbReference type="EMBL" id="OVA14443.1"/>
    </source>
</evidence>
<sequence length="337" mass="37621">MNVNEANRDDSKIDTEIEEIEMEINRLASKLEALRLEKAEQNLKTTEKAEQNLKTTEKEKIQKKIGGNLAANPNSKIQRRGVSLGPTEIIASVRSRPPMKPEITPIKSTQSRRKSCFFKLQEINEEKVTKERGGRSLSLSPTSRRSVSKTQSSRQGFTTVGSKKSVKKDEGVLSSIQPKKLFKDGEKSVGAKKPINKNGRVVASRYNQIPSQSTGIQKQTDHRKRSFPENDRKTASLVGKSPGFPQECGRSNVTEGRVKKRWEIPSNVLVDSPSMSISKMADLLPKIKTIRCTEEYSPRDSGPAKRAAELIAKKSYFGAESIELENSVCQALDFEEE</sequence>
<keyword evidence="4" id="KW-1185">Reference proteome</keyword>
<feature type="region of interest" description="Disordered" evidence="2">
    <location>
        <begin position="208"/>
        <end position="241"/>
    </location>
</feature>
<dbReference type="FunCoup" id="A0A200QVF2">
    <property type="interactions" value="256"/>
</dbReference>
<keyword evidence="1" id="KW-0175">Coiled coil</keyword>
<evidence type="ECO:0000313" key="4">
    <source>
        <dbReference type="Proteomes" id="UP000195402"/>
    </source>
</evidence>
<feature type="compositionally biased region" description="Polar residues" evidence="2">
    <location>
        <begin position="149"/>
        <end position="162"/>
    </location>
</feature>
<feature type="compositionally biased region" description="Low complexity" evidence="2">
    <location>
        <begin position="135"/>
        <end position="145"/>
    </location>
</feature>
<protein>
    <submittedName>
        <fullName evidence="3">Uncharacterized protein</fullName>
    </submittedName>
</protein>
<reference evidence="3 4" key="1">
    <citation type="journal article" date="2017" name="Mol. Plant">
        <title>The Genome of Medicinal Plant Macleaya cordata Provides New Insights into Benzylisoquinoline Alkaloids Metabolism.</title>
        <authorList>
            <person name="Liu X."/>
            <person name="Liu Y."/>
            <person name="Huang P."/>
            <person name="Ma Y."/>
            <person name="Qing Z."/>
            <person name="Tang Q."/>
            <person name="Cao H."/>
            <person name="Cheng P."/>
            <person name="Zheng Y."/>
            <person name="Yuan Z."/>
            <person name="Zhou Y."/>
            <person name="Liu J."/>
            <person name="Tang Z."/>
            <person name="Zhuo Y."/>
            <person name="Zhang Y."/>
            <person name="Yu L."/>
            <person name="Huang J."/>
            <person name="Yang P."/>
            <person name="Peng Q."/>
            <person name="Zhang J."/>
            <person name="Jiang W."/>
            <person name="Zhang Z."/>
            <person name="Lin K."/>
            <person name="Ro D.K."/>
            <person name="Chen X."/>
            <person name="Xiong X."/>
            <person name="Shang Y."/>
            <person name="Huang S."/>
            <person name="Zeng J."/>
        </authorList>
    </citation>
    <scope>NUCLEOTIDE SEQUENCE [LARGE SCALE GENOMIC DNA]</scope>
    <source>
        <strain evidence="4">cv. BLH2017</strain>
        <tissue evidence="3">Root</tissue>
    </source>
</reference>
<accession>A0A200QVF2</accession>
<proteinExistence type="predicted"/>
<dbReference type="Proteomes" id="UP000195402">
    <property type="component" value="Unassembled WGS sequence"/>
</dbReference>
<dbReference type="AlphaFoldDB" id="A0A200QVF2"/>
<feature type="compositionally biased region" description="Polar residues" evidence="2">
    <location>
        <begin position="208"/>
        <end position="218"/>
    </location>
</feature>
<dbReference type="InParanoid" id="A0A200QVF2"/>
<dbReference type="PANTHER" id="PTHR36386:SF1">
    <property type="entry name" value="OS06G0683900 PROTEIN"/>
    <property type="match status" value="1"/>
</dbReference>
<evidence type="ECO:0000256" key="2">
    <source>
        <dbReference type="SAM" id="MobiDB-lite"/>
    </source>
</evidence>
<comment type="caution">
    <text evidence="3">The sequence shown here is derived from an EMBL/GenBank/DDBJ whole genome shotgun (WGS) entry which is preliminary data.</text>
</comment>